<dbReference type="AlphaFoldDB" id="K0SF74"/>
<protein>
    <submittedName>
        <fullName evidence="1">Uncharacterized protein</fullName>
    </submittedName>
</protein>
<organism evidence="1 2">
    <name type="scientific">Thalassiosira oceanica</name>
    <name type="common">Marine diatom</name>
    <dbReference type="NCBI Taxonomy" id="159749"/>
    <lineage>
        <taxon>Eukaryota</taxon>
        <taxon>Sar</taxon>
        <taxon>Stramenopiles</taxon>
        <taxon>Ochrophyta</taxon>
        <taxon>Bacillariophyta</taxon>
        <taxon>Coscinodiscophyceae</taxon>
        <taxon>Thalassiosirophycidae</taxon>
        <taxon>Thalassiosirales</taxon>
        <taxon>Thalassiosiraceae</taxon>
        <taxon>Thalassiosira</taxon>
    </lineage>
</organism>
<dbReference type="Proteomes" id="UP000266841">
    <property type="component" value="Unassembled WGS sequence"/>
</dbReference>
<evidence type="ECO:0000313" key="2">
    <source>
        <dbReference type="Proteomes" id="UP000266841"/>
    </source>
</evidence>
<name>K0SF74_THAOC</name>
<keyword evidence="2" id="KW-1185">Reference proteome</keyword>
<dbReference type="OrthoDB" id="8936591at2759"/>
<sequence length="97" mass="11249">MSCHVMSCHVMSCHVMSCHVMSCHVMSCHVMAWHATGEKATRKLPFRLVRSFSPLHFLAPQRNHRPRKISFNSQQCPVTQNHTRLGPQQLTIKKVEW</sequence>
<evidence type="ECO:0000313" key="1">
    <source>
        <dbReference type="EMBL" id="EJK57252.1"/>
    </source>
</evidence>
<proteinExistence type="predicted"/>
<reference evidence="1 2" key="1">
    <citation type="journal article" date="2012" name="Genome Biol.">
        <title>Genome and low-iron response of an oceanic diatom adapted to chronic iron limitation.</title>
        <authorList>
            <person name="Lommer M."/>
            <person name="Specht M."/>
            <person name="Roy A.S."/>
            <person name="Kraemer L."/>
            <person name="Andreson R."/>
            <person name="Gutowska M.A."/>
            <person name="Wolf J."/>
            <person name="Bergner S.V."/>
            <person name="Schilhabel M.B."/>
            <person name="Klostermeier U.C."/>
            <person name="Beiko R.G."/>
            <person name="Rosenstiel P."/>
            <person name="Hippler M."/>
            <person name="Laroche J."/>
        </authorList>
    </citation>
    <scope>NUCLEOTIDE SEQUENCE [LARGE SCALE GENOMIC DNA]</scope>
    <source>
        <strain evidence="1 2">CCMP1005</strain>
    </source>
</reference>
<dbReference type="EMBL" id="AGNL01028901">
    <property type="protein sequence ID" value="EJK57252.1"/>
    <property type="molecule type" value="Genomic_DNA"/>
</dbReference>
<gene>
    <name evidence="1" type="ORF">THAOC_22727</name>
</gene>
<accession>K0SF74</accession>
<comment type="caution">
    <text evidence="1">The sequence shown here is derived from an EMBL/GenBank/DDBJ whole genome shotgun (WGS) entry which is preliminary data.</text>
</comment>
<feature type="non-terminal residue" evidence="1">
    <location>
        <position position="97"/>
    </location>
</feature>